<keyword evidence="8" id="KW-0809">Transit peptide</keyword>
<dbReference type="SMART" id="SM00054">
    <property type="entry name" value="EFh"/>
    <property type="match status" value="2"/>
</dbReference>
<dbReference type="PROSITE" id="PS50222">
    <property type="entry name" value="EF_HAND_2"/>
    <property type="match status" value="2"/>
</dbReference>
<dbReference type="SUPFAM" id="SSF51905">
    <property type="entry name" value="FAD/NAD(P)-binding domain"/>
    <property type="match status" value="2"/>
</dbReference>
<dbReference type="PROSITE" id="PS00018">
    <property type="entry name" value="EF_HAND_1"/>
    <property type="match status" value="1"/>
</dbReference>
<keyword evidence="12" id="KW-0599">Photoprotein</keyword>
<dbReference type="AlphaFoldDB" id="A0A7M5V5P4"/>
<sequence length="627" mass="70838">GIHFCFHLFDLIHIFSSFFHQFCCFSLSELCENTKGSMWSRQLTRLCRQPPIKKGRQLVPRKEVVIRFQSYTKQNLTYSLKYILGLLGGTLTGGLSVYLISNHNVDVEASQPKKKLVILGSGWGAVSLIKSLKPDLYDIKVVSPTNYFLFTPLLPSVTVGTVDGRSLTEPIRKILSKKQKEGNYEYFEAHCIDVDTEKNQVICADKSDIQSDSPEFKIDYDILVVAVGSKTNTYNNPDIKKYSHKLKNVQQAREVRKHIVDSLETAILPGQCEEEMKRMLSFVVVGGGPTGVEFAGELRDYLDDLKNVYPQQVIDNMCITLVNSHYKVLSMYDQQISNFTEQKFKSDGINTIGNSYVVGMDPKNIKIQNKKTKEITVLPYGLCVWAAGIAPRDITKTLIKRMPAQNNRNALVTDGYMKLKGSNNIFGIGDCSTVEFTKLMYQVEQLFKEADLDGTGQLSLSEFSVFLETAKKKYPEMTQHLTKLQKSVDKTFSLMDTDHNERLSLEEFTLFLKDVDSKLKAYPATAQVASQQGKYLGKLLSAHSEITENEDFSVCKPFEYSHLGSFAYVGGEAAVLELPIIGTFTNFATIWLWRGAYLNQAVSWRMQCLIGFDWVKAHVFGRDTSEI</sequence>
<feature type="domain" description="EF-hand" evidence="16">
    <location>
        <begin position="442"/>
        <end position="473"/>
    </location>
</feature>
<evidence type="ECO:0000313" key="17">
    <source>
        <dbReference type="EnsemblMetazoa" id="CLYHEMP011842.1"/>
    </source>
</evidence>
<keyword evidence="11" id="KW-0455">Luminescence</keyword>
<comment type="similarity">
    <text evidence="3">Belongs to the aequorin family.</text>
</comment>
<evidence type="ECO:0000256" key="14">
    <source>
        <dbReference type="ARBA" id="ARBA00049010"/>
    </source>
</evidence>
<evidence type="ECO:0000259" key="16">
    <source>
        <dbReference type="PROSITE" id="PS50222"/>
    </source>
</evidence>
<dbReference type="EC" id="1.6.5.9" evidence="4"/>
<feature type="chain" id="PRO_5029857693" description="NADH:ubiquinone reductase (non-electrogenic)" evidence="15">
    <location>
        <begin position="18"/>
        <end position="627"/>
    </location>
</feature>
<evidence type="ECO:0000256" key="2">
    <source>
        <dbReference type="ARBA" id="ARBA00005272"/>
    </source>
</evidence>
<dbReference type="Gene3D" id="3.50.50.100">
    <property type="match status" value="2"/>
</dbReference>
<feature type="signal peptide" evidence="15">
    <location>
        <begin position="1"/>
        <end position="17"/>
    </location>
</feature>
<dbReference type="Pfam" id="PF07992">
    <property type="entry name" value="Pyr_redox_2"/>
    <property type="match status" value="1"/>
</dbReference>
<dbReference type="InterPro" id="IPR023753">
    <property type="entry name" value="FAD/NAD-binding_dom"/>
</dbReference>
<dbReference type="InterPro" id="IPR045024">
    <property type="entry name" value="NDH-2"/>
</dbReference>
<keyword evidence="15" id="KW-0732">Signal</keyword>
<evidence type="ECO:0000256" key="15">
    <source>
        <dbReference type="SAM" id="SignalP"/>
    </source>
</evidence>
<dbReference type="PANTHER" id="PTHR43706">
    <property type="entry name" value="NADH DEHYDROGENASE"/>
    <property type="match status" value="1"/>
</dbReference>
<evidence type="ECO:0000256" key="11">
    <source>
        <dbReference type="ARBA" id="ARBA00023223"/>
    </source>
</evidence>
<evidence type="ECO:0000256" key="10">
    <source>
        <dbReference type="ARBA" id="ARBA00023027"/>
    </source>
</evidence>
<dbReference type="Pfam" id="PF22366">
    <property type="entry name" value="NDH2_C"/>
    <property type="match status" value="1"/>
</dbReference>
<comment type="catalytic activity">
    <reaction evidence="13">
        <text>a quinone + NADH + H(+) = a quinol + NAD(+)</text>
        <dbReference type="Rhea" id="RHEA:46160"/>
        <dbReference type="ChEBI" id="CHEBI:15378"/>
        <dbReference type="ChEBI" id="CHEBI:24646"/>
        <dbReference type="ChEBI" id="CHEBI:57540"/>
        <dbReference type="ChEBI" id="CHEBI:57945"/>
        <dbReference type="ChEBI" id="CHEBI:132124"/>
        <dbReference type="EC" id="1.6.5.9"/>
    </reaction>
</comment>
<organism evidence="17 18">
    <name type="scientific">Clytia hemisphaerica</name>
    <dbReference type="NCBI Taxonomy" id="252671"/>
    <lineage>
        <taxon>Eukaryota</taxon>
        <taxon>Metazoa</taxon>
        <taxon>Cnidaria</taxon>
        <taxon>Hydrozoa</taxon>
        <taxon>Hydroidolina</taxon>
        <taxon>Leptothecata</taxon>
        <taxon>Obeliida</taxon>
        <taxon>Clytiidae</taxon>
        <taxon>Clytia</taxon>
    </lineage>
</organism>
<evidence type="ECO:0000256" key="13">
    <source>
        <dbReference type="ARBA" id="ARBA00047599"/>
    </source>
</evidence>
<keyword evidence="18" id="KW-1185">Reference proteome</keyword>
<accession>A0A7M5V5P4</accession>
<evidence type="ECO:0000256" key="6">
    <source>
        <dbReference type="ARBA" id="ARBA00022827"/>
    </source>
</evidence>
<proteinExistence type="inferred from homology"/>
<dbReference type="PANTHER" id="PTHR43706:SF47">
    <property type="entry name" value="EXTERNAL NADH-UBIQUINONE OXIDOREDUCTASE 1, MITOCHONDRIAL-RELATED"/>
    <property type="match status" value="1"/>
</dbReference>
<evidence type="ECO:0000256" key="7">
    <source>
        <dbReference type="ARBA" id="ARBA00022837"/>
    </source>
</evidence>
<name>A0A7M5V5P4_9CNID</name>
<dbReference type="GO" id="GO:0008218">
    <property type="term" value="P:bioluminescence"/>
    <property type="evidence" value="ECO:0007669"/>
    <property type="project" value="UniProtKB-KW"/>
</dbReference>
<keyword evidence="10" id="KW-0520">NAD</keyword>
<keyword evidence="9" id="KW-0560">Oxidoreductase</keyword>
<keyword evidence="6" id="KW-0274">FAD</keyword>
<dbReference type="InterPro" id="IPR011992">
    <property type="entry name" value="EF-hand-dom_pair"/>
</dbReference>
<dbReference type="InterPro" id="IPR036188">
    <property type="entry name" value="FAD/NAD-bd_sf"/>
</dbReference>
<protein>
    <recommendedName>
        <fullName evidence="4">NADH:ubiquinone reductase (non-electrogenic)</fullName>
        <ecNumber evidence="4">1.6.5.9</ecNumber>
    </recommendedName>
</protein>
<comment type="subcellular location">
    <subcellularLocation>
        <location evidence="1">Mitochondrion inner membrane</location>
        <topology evidence="1">Peripheral membrane protein</topology>
        <orientation evidence="1">Intermembrane side</orientation>
    </subcellularLocation>
</comment>
<dbReference type="GO" id="GO:0050136">
    <property type="term" value="F:NADH dehydrogenase (quinone) (non-electrogenic) activity"/>
    <property type="evidence" value="ECO:0007669"/>
    <property type="project" value="UniProtKB-EC"/>
</dbReference>
<dbReference type="InterPro" id="IPR018247">
    <property type="entry name" value="EF_Hand_1_Ca_BS"/>
</dbReference>
<evidence type="ECO:0000256" key="3">
    <source>
        <dbReference type="ARBA" id="ARBA00007828"/>
    </source>
</evidence>
<comment type="catalytic activity">
    <reaction evidence="14">
        <text>a ubiquinone + NADH + H(+) = a ubiquinol + NAD(+)</text>
        <dbReference type="Rhea" id="RHEA:23152"/>
        <dbReference type="Rhea" id="RHEA-COMP:9565"/>
        <dbReference type="Rhea" id="RHEA-COMP:9566"/>
        <dbReference type="ChEBI" id="CHEBI:15378"/>
        <dbReference type="ChEBI" id="CHEBI:16389"/>
        <dbReference type="ChEBI" id="CHEBI:17976"/>
        <dbReference type="ChEBI" id="CHEBI:57540"/>
        <dbReference type="ChEBI" id="CHEBI:57945"/>
    </reaction>
</comment>
<evidence type="ECO:0000256" key="4">
    <source>
        <dbReference type="ARBA" id="ARBA00012637"/>
    </source>
</evidence>
<dbReference type="GO" id="GO:0005509">
    <property type="term" value="F:calcium ion binding"/>
    <property type="evidence" value="ECO:0007669"/>
    <property type="project" value="InterPro"/>
</dbReference>
<keyword evidence="5" id="KW-0285">Flavoprotein</keyword>
<dbReference type="GO" id="GO:0005743">
    <property type="term" value="C:mitochondrial inner membrane"/>
    <property type="evidence" value="ECO:0007669"/>
    <property type="project" value="UniProtKB-SubCell"/>
</dbReference>
<evidence type="ECO:0000256" key="8">
    <source>
        <dbReference type="ARBA" id="ARBA00022946"/>
    </source>
</evidence>
<dbReference type="Proteomes" id="UP000594262">
    <property type="component" value="Unplaced"/>
</dbReference>
<reference evidence="17" key="1">
    <citation type="submission" date="2021-01" db="UniProtKB">
        <authorList>
            <consortium name="EnsemblMetazoa"/>
        </authorList>
    </citation>
    <scope>IDENTIFICATION</scope>
</reference>
<dbReference type="Pfam" id="PF13499">
    <property type="entry name" value="EF-hand_7"/>
    <property type="match status" value="1"/>
</dbReference>
<dbReference type="InterPro" id="IPR054585">
    <property type="entry name" value="NDH2-like_C"/>
</dbReference>
<comment type="similarity">
    <text evidence="2">Belongs to the NADH dehydrogenase family.</text>
</comment>
<evidence type="ECO:0000256" key="5">
    <source>
        <dbReference type="ARBA" id="ARBA00022630"/>
    </source>
</evidence>
<evidence type="ECO:0000256" key="12">
    <source>
        <dbReference type="ARBA" id="ARBA00023262"/>
    </source>
</evidence>
<dbReference type="InterPro" id="IPR002048">
    <property type="entry name" value="EF_hand_dom"/>
</dbReference>
<evidence type="ECO:0000256" key="1">
    <source>
        <dbReference type="ARBA" id="ARBA00004137"/>
    </source>
</evidence>
<evidence type="ECO:0000313" key="18">
    <source>
        <dbReference type="Proteomes" id="UP000594262"/>
    </source>
</evidence>
<dbReference type="SUPFAM" id="SSF47473">
    <property type="entry name" value="EF-hand"/>
    <property type="match status" value="1"/>
</dbReference>
<dbReference type="CDD" id="cd00051">
    <property type="entry name" value="EFh"/>
    <property type="match status" value="1"/>
</dbReference>
<evidence type="ECO:0000256" key="9">
    <source>
        <dbReference type="ARBA" id="ARBA00023002"/>
    </source>
</evidence>
<keyword evidence="7" id="KW-0106">Calcium</keyword>
<dbReference type="OrthoDB" id="3244603at2759"/>
<feature type="domain" description="EF-hand" evidence="16">
    <location>
        <begin position="483"/>
        <end position="518"/>
    </location>
</feature>
<dbReference type="EnsemblMetazoa" id="CLYHEMT011842.1">
    <property type="protein sequence ID" value="CLYHEMP011842.1"/>
    <property type="gene ID" value="CLYHEMG011842"/>
</dbReference>